<dbReference type="Proteomes" id="UP001357485">
    <property type="component" value="Unassembled WGS sequence"/>
</dbReference>
<dbReference type="PANTHER" id="PTHR40375:SF2">
    <property type="entry name" value="SPORULATION-SPECIFIC PROTEIN 22"/>
    <property type="match status" value="1"/>
</dbReference>
<accession>A0ABR0LU12</accession>
<evidence type="ECO:0000313" key="1">
    <source>
        <dbReference type="EMBL" id="KAK5241548.1"/>
    </source>
</evidence>
<sequence>TSTPYPTEELEWLAATAFNRGVDLYCASDNAGCKLWAEKSLAVAAVAEDGGLLHRTLQAKYSRLSWVDV</sequence>
<feature type="non-terminal residue" evidence="1">
    <location>
        <position position="1"/>
    </location>
</feature>
<dbReference type="InterPro" id="IPR039057">
    <property type="entry name" value="Spo22/ZIP4"/>
</dbReference>
<dbReference type="EMBL" id="JAVRRA010010592">
    <property type="protein sequence ID" value="KAK5241548.1"/>
    <property type="molecule type" value="Genomic_DNA"/>
</dbReference>
<gene>
    <name evidence="1" type="primary">SPO22_3</name>
    <name evidence="1" type="ORF">LTR16_009274</name>
</gene>
<dbReference type="PANTHER" id="PTHR40375">
    <property type="entry name" value="SPORULATION-SPECIFIC PROTEIN 22"/>
    <property type="match status" value="1"/>
</dbReference>
<proteinExistence type="predicted"/>
<comment type="caution">
    <text evidence="1">The sequence shown here is derived from an EMBL/GenBank/DDBJ whole genome shotgun (WGS) entry which is preliminary data.</text>
</comment>
<evidence type="ECO:0000313" key="2">
    <source>
        <dbReference type="Proteomes" id="UP001357485"/>
    </source>
</evidence>
<protein>
    <submittedName>
        <fullName evidence="1">Sporulation-specific protein 22</fullName>
    </submittedName>
</protein>
<reference evidence="1 2" key="1">
    <citation type="submission" date="2023-08" db="EMBL/GenBank/DDBJ databases">
        <title>Black Yeasts Isolated from many extreme environments.</title>
        <authorList>
            <person name="Coleine C."/>
            <person name="Stajich J.E."/>
            <person name="Selbmann L."/>
        </authorList>
    </citation>
    <scope>NUCLEOTIDE SEQUENCE [LARGE SCALE GENOMIC DNA]</scope>
    <source>
        <strain evidence="1 2">CCFEE 536</strain>
    </source>
</reference>
<organism evidence="1 2">
    <name type="scientific">Cryomyces antarcticus</name>
    <dbReference type="NCBI Taxonomy" id="329879"/>
    <lineage>
        <taxon>Eukaryota</taxon>
        <taxon>Fungi</taxon>
        <taxon>Dikarya</taxon>
        <taxon>Ascomycota</taxon>
        <taxon>Pezizomycotina</taxon>
        <taxon>Dothideomycetes</taxon>
        <taxon>Dothideomycetes incertae sedis</taxon>
        <taxon>Cryomyces</taxon>
    </lineage>
</organism>
<keyword evidence="2" id="KW-1185">Reference proteome</keyword>
<name>A0ABR0LU12_9PEZI</name>